<keyword evidence="4" id="KW-1185">Reference proteome</keyword>
<evidence type="ECO:0000313" key="3">
    <source>
        <dbReference type="EMBL" id="TDQ30918.1"/>
    </source>
</evidence>
<dbReference type="SUPFAM" id="SSF81324">
    <property type="entry name" value="Voltage-gated potassium channels"/>
    <property type="match status" value="1"/>
</dbReference>
<feature type="transmembrane region" description="Helical" evidence="1">
    <location>
        <begin position="123"/>
        <end position="142"/>
    </location>
</feature>
<dbReference type="EMBL" id="SNYI01000002">
    <property type="protein sequence ID" value="TDQ30918.1"/>
    <property type="molecule type" value="Genomic_DNA"/>
</dbReference>
<dbReference type="AlphaFoldDB" id="A0A4R6TM63"/>
<keyword evidence="1" id="KW-1133">Transmembrane helix</keyword>
<dbReference type="Pfam" id="PF07885">
    <property type="entry name" value="Ion_trans_2"/>
    <property type="match status" value="1"/>
</dbReference>
<feature type="transmembrane region" description="Helical" evidence="1">
    <location>
        <begin position="78"/>
        <end position="103"/>
    </location>
</feature>
<evidence type="ECO:0000259" key="2">
    <source>
        <dbReference type="Pfam" id="PF07885"/>
    </source>
</evidence>
<dbReference type="OrthoDB" id="9799090at2"/>
<protein>
    <submittedName>
        <fullName evidence="3">Ion channel</fullName>
    </submittedName>
</protein>
<comment type="caution">
    <text evidence="3">The sequence shown here is derived from an EMBL/GenBank/DDBJ whole genome shotgun (WGS) entry which is preliminary data.</text>
</comment>
<gene>
    <name evidence="3" type="ORF">CLV82_1615</name>
</gene>
<feature type="transmembrane region" description="Helical" evidence="1">
    <location>
        <begin position="15"/>
        <end position="36"/>
    </location>
</feature>
<dbReference type="RefSeq" id="WP_133643788.1">
    <property type="nucleotide sequence ID" value="NZ_SNYI01000002.1"/>
</dbReference>
<proteinExistence type="predicted"/>
<evidence type="ECO:0000313" key="4">
    <source>
        <dbReference type="Proteomes" id="UP000295468"/>
    </source>
</evidence>
<sequence length="181" mass="21071">MSDKKREHLRFFKKLFSRALPSITAVFLCSILYYWFLPQQPAHEWLLLLLMGIALFKIAIIVHFVYNRLGDVLGESHYMLHILGLFGLVIALNVFTFTADYFGLYLLDPAHFDIKNFEPNSRFHIYFQSFYFSLISYSTVGLGDMTPATFYGKILVMLEIGLYFFVILFGTAHINKINIKD</sequence>
<dbReference type="Proteomes" id="UP000295468">
    <property type="component" value="Unassembled WGS sequence"/>
</dbReference>
<accession>A0A4R6TM63</accession>
<dbReference type="Gene3D" id="1.10.287.70">
    <property type="match status" value="1"/>
</dbReference>
<dbReference type="InterPro" id="IPR013099">
    <property type="entry name" value="K_chnl_dom"/>
</dbReference>
<evidence type="ECO:0000256" key="1">
    <source>
        <dbReference type="SAM" id="Phobius"/>
    </source>
</evidence>
<name>A0A4R6TM63_9FLAO</name>
<organism evidence="3 4">
    <name type="scientific">Zeaxanthinibacter enoshimensis</name>
    <dbReference type="NCBI Taxonomy" id="392009"/>
    <lineage>
        <taxon>Bacteria</taxon>
        <taxon>Pseudomonadati</taxon>
        <taxon>Bacteroidota</taxon>
        <taxon>Flavobacteriia</taxon>
        <taxon>Flavobacteriales</taxon>
        <taxon>Flavobacteriaceae</taxon>
        <taxon>Zeaxanthinibacter</taxon>
    </lineage>
</organism>
<feature type="transmembrane region" description="Helical" evidence="1">
    <location>
        <begin position="154"/>
        <end position="174"/>
    </location>
</feature>
<keyword evidence="1" id="KW-0472">Membrane</keyword>
<reference evidence="3 4" key="1">
    <citation type="submission" date="2019-03" db="EMBL/GenBank/DDBJ databases">
        <title>Genomic Encyclopedia of Archaeal and Bacterial Type Strains, Phase II (KMG-II): from individual species to whole genera.</title>
        <authorList>
            <person name="Goeker M."/>
        </authorList>
    </citation>
    <scope>NUCLEOTIDE SEQUENCE [LARGE SCALE GENOMIC DNA]</scope>
    <source>
        <strain evidence="3 4">DSM 18435</strain>
    </source>
</reference>
<keyword evidence="1" id="KW-0812">Transmembrane</keyword>
<feature type="transmembrane region" description="Helical" evidence="1">
    <location>
        <begin position="42"/>
        <end position="66"/>
    </location>
</feature>
<feature type="domain" description="Potassium channel" evidence="2">
    <location>
        <begin position="125"/>
        <end position="169"/>
    </location>
</feature>